<dbReference type="Proteomes" id="UP000619078">
    <property type="component" value="Unassembled WGS sequence"/>
</dbReference>
<sequence length="80" mass="8874">MEKKYTVWERITNDTPSFFKKAQVFGASLVVLSISLAENQLIPSHIITIIASIGGTIAAIAQFAVKQYEPYKNISNDNTK</sequence>
<dbReference type="AlphaFoldDB" id="A0A926NZ68"/>
<keyword evidence="1" id="KW-0472">Membrane</keyword>
<evidence type="ECO:0000256" key="1">
    <source>
        <dbReference type="SAM" id="Phobius"/>
    </source>
</evidence>
<dbReference type="EMBL" id="JACWMX010000006">
    <property type="protein sequence ID" value="MBD1394618.1"/>
    <property type="molecule type" value="Genomic_DNA"/>
</dbReference>
<comment type="caution">
    <text evidence="2">The sequence shown here is derived from an EMBL/GenBank/DDBJ whole genome shotgun (WGS) entry which is preliminary data.</text>
</comment>
<keyword evidence="3" id="KW-1185">Reference proteome</keyword>
<protein>
    <submittedName>
        <fullName evidence="2">Uncharacterized protein</fullName>
    </submittedName>
</protein>
<keyword evidence="1" id="KW-1133">Transmembrane helix</keyword>
<evidence type="ECO:0000313" key="2">
    <source>
        <dbReference type="EMBL" id="MBD1394618.1"/>
    </source>
</evidence>
<proteinExistence type="predicted"/>
<gene>
    <name evidence="2" type="ORF">IDJ76_16015</name>
</gene>
<keyword evidence="1" id="KW-0812">Transmembrane</keyword>
<evidence type="ECO:0000313" key="3">
    <source>
        <dbReference type="Proteomes" id="UP000619078"/>
    </source>
</evidence>
<dbReference type="RefSeq" id="WP_191164361.1">
    <property type="nucleotide sequence ID" value="NZ_JACWMX010000006.1"/>
</dbReference>
<reference evidence="2" key="1">
    <citation type="submission" date="2020-09" db="EMBL/GenBank/DDBJ databases">
        <title>Novel species of Mucilaginibacter isolated from a glacier on the Tibetan Plateau.</title>
        <authorList>
            <person name="Liu Q."/>
            <person name="Xin Y.-H."/>
        </authorList>
    </citation>
    <scope>NUCLEOTIDE SEQUENCE</scope>
    <source>
        <strain evidence="2">ZB1P21</strain>
    </source>
</reference>
<accession>A0A926NZ68</accession>
<organism evidence="2 3">
    <name type="scientific">Mucilaginibacter glaciei</name>
    <dbReference type="NCBI Taxonomy" id="2772109"/>
    <lineage>
        <taxon>Bacteria</taxon>
        <taxon>Pseudomonadati</taxon>
        <taxon>Bacteroidota</taxon>
        <taxon>Sphingobacteriia</taxon>
        <taxon>Sphingobacteriales</taxon>
        <taxon>Sphingobacteriaceae</taxon>
        <taxon>Mucilaginibacter</taxon>
    </lineage>
</organism>
<name>A0A926NZ68_9SPHI</name>
<feature type="transmembrane region" description="Helical" evidence="1">
    <location>
        <begin position="47"/>
        <end position="65"/>
    </location>
</feature>